<protein>
    <submittedName>
        <fullName evidence="4">Methyltransferase domain-containing protein</fullName>
    </submittedName>
</protein>
<dbReference type="GO" id="GO:0008168">
    <property type="term" value="F:methyltransferase activity"/>
    <property type="evidence" value="ECO:0007669"/>
    <property type="project" value="UniProtKB-KW"/>
</dbReference>
<sequence>METEKKLVFESDFYIKQIMKLWDEGEKWASWISEVTSKYSTGKRILDVPCGIGRISHFLVKKGFNVVGVDISEKMIKAAEENTQGATFKIGDMRYLEDIFKDEKFDITININNSLGYYEEEDDVKILNQLKKVSKSLVIINLDNRDYTIYNKPNEYYTYAPPYLVLSRETFDPTTSRLMVRRTYFMNDKEIGKIEYSQRLYSLHEVLSILKKAGLKPIEIVAGHSWKGFSIEDSEMTIISKV</sequence>
<proteinExistence type="predicted"/>
<dbReference type="Pfam" id="PF13847">
    <property type="entry name" value="Methyltransf_31"/>
    <property type="match status" value="1"/>
</dbReference>
<reference evidence="4 5" key="1">
    <citation type="submission" date="2019-10" db="EMBL/GenBank/DDBJ databases">
        <title>Sequencing and Assembly of Multiple Reported Metal-Biooxidizing Members of the Extremely Thermoacidophilic Archaeal Family Sulfolobaceae.</title>
        <authorList>
            <person name="Counts J.A."/>
            <person name="Kelly R.M."/>
        </authorList>
    </citation>
    <scope>NUCLEOTIDE SEQUENCE [LARGE SCALE GENOMIC DNA]</scope>
    <source>
        <strain evidence="4 5">DSM 6482</strain>
    </source>
</reference>
<dbReference type="AlphaFoldDB" id="A0A6A9QQL0"/>
<organism evidence="4 5">
    <name type="scientific">Sulfuracidifex metallicus DSM 6482 = JCM 9184</name>
    <dbReference type="NCBI Taxonomy" id="523847"/>
    <lineage>
        <taxon>Archaea</taxon>
        <taxon>Thermoproteota</taxon>
        <taxon>Thermoprotei</taxon>
        <taxon>Sulfolobales</taxon>
        <taxon>Sulfolobaceae</taxon>
        <taxon>Sulfuracidifex</taxon>
    </lineage>
</organism>
<dbReference type="Gene3D" id="3.40.50.150">
    <property type="entry name" value="Vaccinia Virus protein VP39"/>
    <property type="match status" value="1"/>
</dbReference>
<evidence type="ECO:0000256" key="1">
    <source>
        <dbReference type="ARBA" id="ARBA00022603"/>
    </source>
</evidence>
<dbReference type="PANTHER" id="PTHR43861">
    <property type="entry name" value="TRANS-ACONITATE 2-METHYLTRANSFERASE-RELATED"/>
    <property type="match status" value="1"/>
</dbReference>
<accession>A0A6A9QQL0</accession>
<evidence type="ECO:0000313" key="5">
    <source>
        <dbReference type="Proteomes" id="UP000470772"/>
    </source>
</evidence>
<name>A0A6A9QQL0_SULME</name>
<dbReference type="CDD" id="cd02440">
    <property type="entry name" value="AdoMet_MTases"/>
    <property type="match status" value="1"/>
</dbReference>
<dbReference type="InterPro" id="IPR029063">
    <property type="entry name" value="SAM-dependent_MTases_sf"/>
</dbReference>
<keyword evidence="2" id="KW-0949">S-adenosyl-L-methionine</keyword>
<dbReference type="Gene3D" id="2.20.25.110">
    <property type="entry name" value="S-adenosyl-L-methionine-dependent methyltransferases"/>
    <property type="match status" value="1"/>
</dbReference>
<dbReference type="EMBL" id="WGGD01000005">
    <property type="protein sequence ID" value="MUN29471.1"/>
    <property type="molecule type" value="Genomic_DNA"/>
</dbReference>
<evidence type="ECO:0000313" key="4">
    <source>
        <dbReference type="EMBL" id="MUN29471.1"/>
    </source>
</evidence>
<dbReference type="Proteomes" id="UP000470772">
    <property type="component" value="Unassembled WGS sequence"/>
</dbReference>
<gene>
    <name evidence="4" type="ORF">GC250_08480</name>
</gene>
<keyword evidence="5" id="KW-1185">Reference proteome</keyword>
<comment type="caution">
    <text evidence="4">The sequence shown here is derived from an EMBL/GenBank/DDBJ whole genome shotgun (WGS) entry which is preliminary data.</text>
</comment>
<feature type="domain" description="Methyltransferase" evidence="3">
    <location>
        <begin position="41"/>
        <end position="146"/>
    </location>
</feature>
<keyword evidence="1 4" id="KW-0489">Methyltransferase</keyword>
<dbReference type="InterPro" id="IPR025714">
    <property type="entry name" value="Methyltranfer_dom"/>
</dbReference>
<evidence type="ECO:0000259" key="3">
    <source>
        <dbReference type="Pfam" id="PF13847"/>
    </source>
</evidence>
<evidence type="ECO:0000256" key="2">
    <source>
        <dbReference type="ARBA" id="ARBA00022691"/>
    </source>
</evidence>
<dbReference type="SUPFAM" id="SSF53335">
    <property type="entry name" value="S-adenosyl-L-methionine-dependent methyltransferases"/>
    <property type="match status" value="1"/>
</dbReference>
<keyword evidence="4" id="KW-0808">Transferase</keyword>
<dbReference type="RefSeq" id="WP_156017048.1">
    <property type="nucleotide sequence ID" value="NZ_WGGD01000005.1"/>
</dbReference>
<dbReference type="GO" id="GO:0032259">
    <property type="term" value="P:methylation"/>
    <property type="evidence" value="ECO:0007669"/>
    <property type="project" value="UniProtKB-KW"/>
</dbReference>